<dbReference type="InterPro" id="IPR010987">
    <property type="entry name" value="Glutathione-S-Trfase_C-like"/>
</dbReference>
<protein>
    <recommendedName>
        <fullName evidence="5">GST C-terminal domain-containing protein</fullName>
    </recommendedName>
</protein>
<dbReference type="InterPro" id="IPR036249">
    <property type="entry name" value="Thioredoxin-like_sf"/>
</dbReference>
<dbReference type="Pfam" id="PF13410">
    <property type="entry name" value="GST_C_2"/>
    <property type="match status" value="1"/>
</dbReference>
<sequence>MATKDGSYKRNASKHRGTSVEPEAGRYRLHVALACPWAAGALSTLYLKGLEDVIAVSVVHPTWQKTRDDADDAHCGWVYRSPGDAPLANPLGHGSFDCDDALAPDPSGASSIRDVYASCGDLDGPFTTPLLFDTKTNDIVSNESLDILRILNGQFDGLAKRPRVNLYPEALEEELAALNADVVYPCVNNGVYRCGFSKSQTAYDAAARDLFGALDALETKLGERRFLGGDRFTWLDLRLYHTLVRFDPVYSVYFKTNARLLKDHPNLYAFVRDVYALDAVRRSTNMKHIKTHYFTSHAHLNPYGIIPASDGPDLERPAGRGPPVDLEMVN</sequence>
<feature type="domain" description="GST C-terminal" evidence="5">
    <location>
        <begin position="157"/>
        <end position="293"/>
    </location>
</feature>
<dbReference type="CDD" id="cd03190">
    <property type="entry name" value="GST_C_Omega_like"/>
    <property type="match status" value="1"/>
</dbReference>
<dbReference type="PANTHER" id="PTHR32419">
    <property type="entry name" value="GLUTATHIONYL-HYDROQUINONE REDUCTASE"/>
    <property type="match status" value="1"/>
</dbReference>
<dbReference type="Pfam" id="PF13409">
    <property type="entry name" value="GST_N_2"/>
    <property type="match status" value="1"/>
</dbReference>
<evidence type="ECO:0000256" key="1">
    <source>
        <dbReference type="PIRSR" id="PIRSR015753-1"/>
    </source>
</evidence>
<evidence type="ECO:0000256" key="3">
    <source>
        <dbReference type="PIRSR" id="PIRSR015753-3"/>
    </source>
</evidence>
<accession>F0YC22</accession>
<dbReference type="SUPFAM" id="SSF52833">
    <property type="entry name" value="Thioredoxin-like"/>
    <property type="match status" value="1"/>
</dbReference>
<dbReference type="GO" id="GO:0004364">
    <property type="term" value="F:glutathione transferase activity"/>
    <property type="evidence" value="ECO:0007669"/>
    <property type="project" value="InterPro"/>
</dbReference>
<keyword evidence="7" id="KW-1185">Reference proteome</keyword>
<dbReference type="InterPro" id="IPR047047">
    <property type="entry name" value="GST_Omega-like_C"/>
</dbReference>
<dbReference type="InterPro" id="IPR036282">
    <property type="entry name" value="Glutathione-S-Trfase_C_sf"/>
</dbReference>
<dbReference type="InterPro" id="IPR004045">
    <property type="entry name" value="Glutathione_S-Trfase_N"/>
</dbReference>
<name>F0YC22_AURAN</name>
<dbReference type="Gene3D" id="1.20.1050.10">
    <property type="match status" value="1"/>
</dbReference>
<feature type="active site" description="Nucleophile" evidence="1">
    <location>
        <position position="35"/>
    </location>
</feature>
<dbReference type="EMBL" id="GL833131">
    <property type="protein sequence ID" value="EGB07467.1"/>
    <property type="molecule type" value="Genomic_DNA"/>
</dbReference>
<gene>
    <name evidence="6" type="ORF">AURANDRAFT_27721</name>
</gene>
<evidence type="ECO:0000313" key="7">
    <source>
        <dbReference type="Proteomes" id="UP000002729"/>
    </source>
</evidence>
<dbReference type="KEGG" id="aaf:AURANDRAFT_27721"/>
<dbReference type="PANTHER" id="PTHR32419:SF6">
    <property type="entry name" value="GLUTATHIONE S-TRANSFERASE OMEGA-LIKE 1-RELATED"/>
    <property type="match status" value="1"/>
</dbReference>
<dbReference type="InParanoid" id="F0YC22"/>
<organism evidence="7">
    <name type="scientific">Aureococcus anophagefferens</name>
    <name type="common">Harmful bloom alga</name>
    <dbReference type="NCBI Taxonomy" id="44056"/>
    <lineage>
        <taxon>Eukaryota</taxon>
        <taxon>Sar</taxon>
        <taxon>Stramenopiles</taxon>
        <taxon>Ochrophyta</taxon>
        <taxon>Pelagophyceae</taxon>
        <taxon>Pelagomonadales</taxon>
        <taxon>Pelagomonadaceae</taxon>
        <taxon>Aureococcus</taxon>
    </lineage>
</organism>
<feature type="site" description="Lowers pKa of active site Cys" evidence="3">
    <location>
        <position position="250"/>
    </location>
</feature>
<evidence type="ECO:0000256" key="2">
    <source>
        <dbReference type="PIRSR" id="PIRSR015753-2"/>
    </source>
</evidence>
<feature type="binding site" evidence="2">
    <location>
        <position position="77"/>
    </location>
    <ligand>
        <name>glutathione</name>
        <dbReference type="ChEBI" id="CHEBI:57925"/>
    </ligand>
</feature>
<dbReference type="GeneID" id="20220415"/>
<evidence type="ECO:0000259" key="5">
    <source>
        <dbReference type="PROSITE" id="PS50405"/>
    </source>
</evidence>
<reference evidence="6 7" key="1">
    <citation type="journal article" date="2011" name="Proc. Natl. Acad. Sci. U.S.A.">
        <title>Niche of harmful alga Aureococcus anophagefferens revealed through ecogenomics.</title>
        <authorList>
            <person name="Gobler C.J."/>
            <person name="Berry D.L."/>
            <person name="Dyhrman S.T."/>
            <person name="Wilhelm S.W."/>
            <person name="Salamov A."/>
            <person name="Lobanov A.V."/>
            <person name="Zhang Y."/>
            <person name="Collier J.L."/>
            <person name="Wurch L.L."/>
            <person name="Kustka A.B."/>
            <person name="Dill B.D."/>
            <person name="Shah M."/>
            <person name="VerBerkmoes N.C."/>
            <person name="Kuo A."/>
            <person name="Terry A."/>
            <person name="Pangilinan J."/>
            <person name="Lindquist E.A."/>
            <person name="Lucas S."/>
            <person name="Paulsen I.T."/>
            <person name="Hattenrath-Lehmann T.K."/>
            <person name="Talmage S.C."/>
            <person name="Walker E.A."/>
            <person name="Koch F."/>
            <person name="Burson A.M."/>
            <person name="Marcoval M.A."/>
            <person name="Tang Y.Z."/>
            <person name="Lecleir G.R."/>
            <person name="Coyne K.J."/>
            <person name="Berg G.M."/>
            <person name="Bertrand E.M."/>
            <person name="Saito M.A."/>
            <person name="Gladyshev V.N."/>
            <person name="Grigoriev I.V."/>
        </authorList>
    </citation>
    <scope>NUCLEOTIDE SEQUENCE [LARGE SCALE GENOMIC DNA]</scope>
    <source>
        <strain evidence="7">CCMP 1984</strain>
    </source>
</reference>
<dbReference type="OrthoDB" id="2309723at2759"/>
<evidence type="ECO:0000256" key="4">
    <source>
        <dbReference type="SAM" id="MobiDB-lite"/>
    </source>
</evidence>
<dbReference type="GO" id="GO:0005737">
    <property type="term" value="C:cytoplasm"/>
    <property type="evidence" value="ECO:0007669"/>
    <property type="project" value="TreeGrafter"/>
</dbReference>
<dbReference type="InterPro" id="IPR016639">
    <property type="entry name" value="GST_Omega/GSH"/>
</dbReference>
<feature type="active site" description="Proton donor/acceptor" evidence="1">
    <location>
        <position position="192"/>
    </location>
</feature>
<dbReference type="SUPFAM" id="SSF47616">
    <property type="entry name" value="GST C-terminal domain-like"/>
    <property type="match status" value="1"/>
</dbReference>
<evidence type="ECO:0000313" key="6">
    <source>
        <dbReference type="EMBL" id="EGB07467.1"/>
    </source>
</evidence>
<dbReference type="PROSITE" id="PS50405">
    <property type="entry name" value="GST_CTER"/>
    <property type="match status" value="1"/>
</dbReference>
<feature type="site" description="Lowers pKa of active site Cys" evidence="3">
    <location>
        <position position="293"/>
    </location>
</feature>
<feature type="binding site" evidence="2">
    <location>
        <begin position="143"/>
        <end position="144"/>
    </location>
    <ligand>
        <name>glutathione</name>
        <dbReference type="ChEBI" id="CHEBI:57925"/>
    </ligand>
</feature>
<proteinExistence type="predicted"/>
<dbReference type="Proteomes" id="UP000002729">
    <property type="component" value="Unassembled WGS sequence"/>
</dbReference>
<feature type="region of interest" description="Disordered" evidence="4">
    <location>
        <begin position="310"/>
        <end position="330"/>
    </location>
</feature>
<dbReference type="OMA" id="PWANRAI"/>
<dbReference type="RefSeq" id="XP_009038079.1">
    <property type="nucleotide sequence ID" value="XM_009039831.1"/>
</dbReference>
<dbReference type="PIRSF" id="PIRSF015753">
    <property type="entry name" value="GST"/>
    <property type="match status" value="1"/>
</dbReference>
<dbReference type="eggNOG" id="KOG2903">
    <property type="taxonomic scope" value="Eukaryota"/>
</dbReference>
<dbReference type="AlphaFoldDB" id="F0YC22"/>
<dbReference type="Gene3D" id="3.40.30.10">
    <property type="entry name" value="Glutaredoxin"/>
    <property type="match status" value="1"/>
</dbReference>